<feature type="compositionally biased region" description="Polar residues" evidence="5">
    <location>
        <begin position="1100"/>
        <end position="1110"/>
    </location>
</feature>
<dbReference type="GO" id="GO:0005634">
    <property type="term" value="C:nucleus"/>
    <property type="evidence" value="ECO:0007669"/>
    <property type="project" value="UniProtKB-SubCell"/>
</dbReference>
<evidence type="ECO:0000256" key="5">
    <source>
        <dbReference type="SAM" id="MobiDB-lite"/>
    </source>
</evidence>
<keyword evidence="4" id="KW-0539">Nucleus</keyword>
<feature type="compositionally biased region" description="Polar residues" evidence="5">
    <location>
        <begin position="1219"/>
        <end position="1230"/>
    </location>
</feature>
<feature type="region of interest" description="Disordered" evidence="5">
    <location>
        <begin position="717"/>
        <end position="780"/>
    </location>
</feature>
<accession>A0A6J3LY82</accession>
<dbReference type="InterPro" id="IPR018866">
    <property type="entry name" value="Znf-4CXXC_R1"/>
</dbReference>
<sequence length="1305" mass="145504">MPAQRPRASFEPIAPDFDLDRLVENTPNFSYVDRINCDMIAEQGLAQFEKLVLLHVIQGGKPLIIDGFEQYLDPWTFTQKWLRDNCGDKVENAQNLMDKTSLPLTLQHYLKNMSILANQFFDKPLAYKEKKRQRMYLKDIDCPPVWWDKVREHIPPVLAYLNESTGELGGPGAVPDVQSSALGNRLGRGVARAGDLMSSLPPDMRAENLMCYIGHEGTFTPAHREMCASLGHNIMVEASSTIGEDGQVEKPGSSIWFMTESKDRHLVSEYWLSVLGHDIEVENHFAQVVAWKKAPFSVYVVDQKPGDLILIPPLAPHQVWNRGTRTMKVAWNRTTVETLEMALEEALPRSRVVCRDEQYKNKAIIYYTLQKYFSLLTHAHMQATRMPPEAGHAFLYTGKLKQLIRDFKKLFVLYKQILLSESFNPSDRDSNAAEYIPFDSNVTCAYCRCNIFNRFLTCPACKDVLGHHADEGGEGDPYDICMECYAMGRSCACLSNLKWVEQFKWKELNARYETWRQLIIALDGGQIKSNTPGTFQVERSRLSKKTLAEICKEQLKRRPFKDFNKAPGPKDDDDDDEEIVVGDDGLVKRIKKKRSKAWEKQNQPCHVCCYRHPIWKMANCTTCDRWWCYGTLFRGWDKMPQDIMADTDWSCPHCLKICFAGNCRKDPEMTPYEPKGTLLGHDTKKVADVRSVEALVDFSVSNLNWIKGDDPEVRTESTRFKKAEAEARRSKEVDHTLLDDDDDGLEVTQLRMEGDSPQDDFVDPALGGNVNGYADNDDGDDALARRLQVATSNYPQMPSTGPYATSHQAPNGYVPLGGAELGAPHAPMYPAPEQNSYNYLSQSMDAEQPTVRPSKRRAAEDADADGDEEDIAMQKAPKAKKPRLAAAGFRSSDLAEAATGPSASKAKNEAQRQFEREKERKALDKAKAEGRFIQFSAALRGKKRIVKLRVPGHQLAQVLAQQTARAALNIGANVPDPEPEKPPADLGDNADDNDVLLKSDIPVKKPKPSGQSLYEKAVQSGAIITSVTKKARVPVEKDDSYSYRERVRLPSGKRVTAMSTTTVQKSKRRGPAKIYEEVDVGSSDDEQSRDDPDDADFGSLTFSAINQVSAEDSARKARHSLPGNLHAAGQREEDDNSELPDELPGDNLASSHRPKPPLHTATSSKTAGKRPSMRPAHVPIATSTADIDSDDDDENLDGDTDIDSFVARAASGQFGDETMPTSFNGASSASKPRGRPRNKPSKTLGPKSSASFKAKAPPATFQHETQVISDGGESSDGLENMFEDNNLSIEEQNRLAKLQVLQEMS</sequence>
<dbReference type="Gene3D" id="2.60.120.650">
    <property type="entry name" value="Cupin"/>
    <property type="match status" value="1"/>
</dbReference>
<reference evidence="8" key="1">
    <citation type="submission" date="2020-01" db="EMBL/GenBank/DDBJ databases">
        <authorList>
            <consortium name="DOE Joint Genome Institute"/>
            <person name="Haridas S."/>
            <person name="Albert R."/>
            <person name="Binder M."/>
            <person name="Bloem J."/>
            <person name="Labutti K."/>
            <person name="Salamov A."/>
            <person name="Andreopoulos B."/>
            <person name="Baker S.E."/>
            <person name="Barry K."/>
            <person name="Bills G."/>
            <person name="Bluhm B.H."/>
            <person name="Cannon C."/>
            <person name="Castanera R."/>
            <person name="Culley D.E."/>
            <person name="Daum C."/>
            <person name="Ezra D."/>
            <person name="Gonzalez J.B."/>
            <person name="Henrissat B."/>
            <person name="Kuo A."/>
            <person name="Liang C."/>
            <person name="Lipzen A."/>
            <person name="Lutzoni F."/>
            <person name="Magnuson J."/>
            <person name="Mondo S."/>
            <person name="Nolan M."/>
            <person name="Ohm R."/>
            <person name="Pangilinan J."/>
            <person name="Park H.-J."/>
            <person name="Ramirez L."/>
            <person name="Alfaro M."/>
            <person name="Sun H."/>
            <person name="Tritt A."/>
            <person name="Yoshinaga Y."/>
            <person name="Zwiers L.-H."/>
            <person name="Turgeon B.G."/>
            <person name="Goodwin S.B."/>
            <person name="Spatafora J.W."/>
            <person name="Crous P.W."/>
            <person name="Grigoriev I.V."/>
        </authorList>
    </citation>
    <scope>NUCLEOTIDE SEQUENCE</scope>
    <source>
        <strain evidence="8">CBS 342.82</strain>
    </source>
</reference>
<feature type="region of interest" description="Disordered" evidence="5">
    <location>
        <begin position="1052"/>
        <end position="1287"/>
    </location>
</feature>
<evidence type="ECO:0000313" key="8">
    <source>
        <dbReference type="RefSeq" id="XP_033457295.1"/>
    </source>
</evidence>
<dbReference type="SUPFAM" id="SSF51197">
    <property type="entry name" value="Clavaminate synthase-like"/>
    <property type="match status" value="1"/>
</dbReference>
<evidence type="ECO:0000256" key="4">
    <source>
        <dbReference type="ARBA" id="ARBA00023242"/>
    </source>
</evidence>
<feature type="compositionally biased region" description="Acidic residues" evidence="5">
    <location>
        <begin position="1077"/>
        <end position="1096"/>
    </location>
</feature>
<keyword evidence="7" id="KW-1185">Reference proteome</keyword>
<evidence type="ECO:0000259" key="6">
    <source>
        <dbReference type="PROSITE" id="PS51184"/>
    </source>
</evidence>
<feature type="region of interest" description="Disordered" evidence="5">
    <location>
        <begin position="971"/>
        <end position="1013"/>
    </location>
</feature>
<dbReference type="Pfam" id="PF02373">
    <property type="entry name" value="JmjC"/>
    <property type="match status" value="1"/>
</dbReference>
<feature type="compositionally biased region" description="Acidic residues" evidence="5">
    <location>
        <begin position="861"/>
        <end position="871"/>
    </location>
</feature>
<feature type="domain" description="JmjC" evidence="6">
    <location>
        <begin position="175"/>
        <end position="350"/>
    </location>
</feature>
<feature type="region of interest" description="Disordered" evidence="5">
    <location>
        <begin position="793"/>
        <end position="818"/>
    </location>
</feature>
<feature type="region of interest" description="Disordered" evidence="5">
    <location>
        <begin position="843"/>
        <end position="917"/>
    </location>
</feature>
<dbReference type="Proteomes" id="UP000504637">
    <property type="component" value="Unplaced"/>
</dbReference>
<feature type="compositionally biased region" description="Low complexity" evidence="5">
    <location>
        <begin position="1246"/>
        <end position="1259"/>
    </location>
</feature>
<reference evidence="8" key="3">
    <citation type="submission" date="2025-08" db="UniProtKB">
        <authorList>
            <consortium name="RefSeq"/>
        </authorList>
    </citation>
    <scope>IDENTIFICATION</scope>
    <source>
        <strain evidence="8">CBS 342.82</strain>
    </source>
</reference>
<reference evidence="8" key="2">
    <citation type="submission" date="2020-04" db="EMBL/GenBank/DDBJ databases">
        <authorList>
            <consortium name="NCBI Genome Project"/>
        </authorList>
    </citation>
    <scope>NUCLEOTIDE SEQUENCE</scope>
    <source>
        <strain evidence="8">CBS 342.82</strain>
    </source>
</reference>
<dbReference type="GeneID" id="54359553"/>
<dbReference type="InterPro" id="IPR003347">
    <property type="entry name" value="JmjC_dom"/>
</dbReference>
<evidence type="ECO:0000256" key="2">
    <source>
        <dbReference type="ARBA" id="ARBA00023015"/>
    </source>
</evidence>
<keyword evidence="2" id="KW-0805">Transcription regulation</keyword>
<proteinExistence type="predicted"/>
<comment type="subcellular location">
    <subcellularLocation>
        <location evidence="1">Nucleus</location>
    </subcellularLocation>
</comment>
<feature type="compositionally biased region" description="Polar residues" evidence="5">
    <location>
        <begin position="793"/>
        <end position="809"/>
    </location>
</feature>
<keyword evidence="3" id="KW-0804">Transcription</keyword>
<evidence type="ECO:0000256" key="3">
    <source>
        <dbReference type="ARBA" id="ARBA00023163"/>
    </source>
</evidence>
<protein>
    <recommendedName>
        <fullName evidence="6">JmjC domain-containing protein</fullName>
    </recommendedName>
</protein>
<organism evidence="8">
    <name type="scientific">Dissoconium aciculare CBS 342.82</name>
    <dbReference type="NCBI Taxonomy" id="1314786"/>
    <lineage>
        <taxon>Eukaryota</taxon>
        <taxon>Fungi</taxon>
        <taxon>Dikarya</taxon>
        <taxon>Ascomycota</taxon>
        <taxon>Pezizomycotina</taxon>
        <taxon>Dothideomycetes</taxon>
        <taxon>Dothideomycetidae</taxon>
        <taxon>Mycosphaerellales</taxon>
        <taxon>Dissoconiaceae</taxon>
        <taxon>Dissoconium</taxon>
    </lineage>
</organism>
<dbReference type="OrthoDB" id="298344at2759"/>
<name>A0A6J3LY82_9PEZI</name>
<gene>
    <name evidence="8" type="ORF">K489DRAFT_324364</name>
</gene>
<feature type="compositionally biased region" description="Basic and acidic residues" evidence="5">
    <location>
        <begin position="717"/>
        <end position="738"/>
    </location>
</feature>
<evidence type="ECO:0000256" key="1">
    <source>
        <dbReference type="ARBA" id="ARBA00004123"/>
    </source>
</evidence>
<feature type="compositionally biased region" description="Acidic residues" evidence="5">
    <location>
        <begin position="1187"/>
        <end position="1202"/>
    </location>
</feature>
<evidence type="ECO:0000313" key="7">
    <source>
        <dbReference type="Proteomes" id="UP000504637"/>
    </source>
</evidence>
<feature type="compositionally biased region" description="Basic and acidic residues" evidence="5">
    <location>
        <begin position="906"/>
        <end position="917"/>
    </location>
</feature>
<dbReference type="PROSITE" id="PS51184">
    <property type="entry name" value="JMJC"/>
    <property type="match status" value="1"/>
</dbReference>
<feature type="compositionally biased region" description="Acidic residues" evidence="5">
    <location>
        <begin position="1132"/>
        <end position="1144"/>
    </location>
</feature>
<dbReference type="SMART" id="SM00558">
    <property type="entry name" value="JmjC"/>
    <property type="match status" value="1"/>
</dbReference>
<dbReference type="Pfam" id="PF10497">
    <property type="entry name" value="zf-4CXXC_R1"/>
    <property type="match status" value="1"/>
</dbReference>
<dbReference type="RefSeq" id="XP_033457295.1">
    <property type="nucleotide sequence ID" value="XM_033601753.1"/>
</dbReference>